<accession>X1L5X4</accession>
<feature type="transmembrane region" description="Helical" evidence="1">
    <location>
        <begin position="26"/>
        <end position="44"/>
    </location>
</feature>
<dbReference type="GO" id="GO:0017101">
    <property type="term" value="C:aminoacyl-tRNA synthetase multienzyme complex"/>
    <property type="evidence" value="ECO:0007669"/>
    <property type="project" value="TreeGrafter"/>
</dbReference>
<dbReference type="EMBL" id="BARU01047700">
    <property type="protein sequence ID" value="GAI01296.1"/>
    <property type="molecule type" value="Genomic_DNA"/>
</dbReference>
<dbReference type="PANTHER" id="PTHR43382">
    <property type="entry name" value="PROLYL-TRNA SYNTHETASE"/>
    <property type="match status" value="1"/>
</dbReference>
<dbReference type="GO" id="GO:0004827">
    <property type="term" value="F:proline-tRNA ligase activity"/>
    <property type="evidence" value="ECO:0007669"/>
    <property type="project" value="InterPro"/>
</dbReference>
<proteinExistence type="predicted"/>
<evidence type="ECO:0000256" key="1">
    <source>
        <dbReference type="SAM" id="Phobius"/>
    </source>
</evidence>
<comment type="caution">
    <text evidence="3">The sequence shown here is derived from an EMBL/GenBank/DDBJ whole genome shotgun (WGS) entry which is preliminary data.</text>
</comment>
<feature type="non-terminal residue" evidence="3">
    <location>
        <position position="1"/>
    </location>
</feature>
<keyword evidence="1" id="KW-1133">Transmembrane helix</keyword>
<feature type="domain" description="Anticodon-binding" evidence="2">
    <location>
        <begin position="36"/>
        <end position="97"/>
    </location>
</feature>
<feature type="non-terminal residue" evidence="3">
    <location>
        <position position="97"/>
    </location>
</feature>
<dbReference type="SUPFAM" id="SSF52954">
    <property type="entry name" value="Class II aaRS ABD-related"/>
    <property type="match status" value="1"/>
</dbReference>
<dbReference type="GO" id="GO:0005524">
    <property type="term" value="F:ATP binding"/>
    <property type="evidence" value="ECO:0007669"/>
    <property type="project" value="InterPro"/>
</dbReference>
<reference evidence="3" key="1">
    <citation type="journal article" date="2014" name="Front. Microbiol.">
        <title>High frequency of phylogenetically diverse reductive dehalogenase-homologous genes in deep subseafloor sedimentary metagenomes.</title>
        <authorList>
            <person name="Kawai M."/>
            <person name="Futagami T."/>
            <person name="Toyoda A."/>
            <person name="Takaki Y."/>
            <person name="Nishi S."/>
            <person name="Hori S."/>
            <person name="Arai W."/>
            <person name="Tsubouchi T."/>
            <person name="Morono Y."/>
            <person name="Uchiyama I."/>
            <person name="Ito T."/>
            <person name="Fujiyama A."/>
            <person name="Inagaki F."/>
            <person name="Takami H."/>
        </authorList>
    </citation>
    <scope>NUCLEOTIDE SEQUENCE</scope>
    <source>
        <strain evidence="3">Expedition CK06-06</strain>
    </source>
</reference>
<name>X1L5X4_9ZZZZ</name>
<evidence type="ECO:0000259" key="2">
    <source>
        <dbReference type="Pfam" id="PF03129"/>
    </source>
</evidence>
<dbReference type="GO" id="GO:0005737">
    <property type="term" value="C:cytoplasm"/>
    <property type="evidence" value="ECO:0007669"/>
    <property type="project" value="InterPro"/>
</dbReference>
<dbReference type="PANTHER" id="PTHR43382:SF2">
    <property type="entry name" value="BIFUNCTIONAL GLUTAMATE_PROLINE--TRNA LIGASE"/>
    <property type="match status" value="1"/>
</dbReference>
<dbReference type="InterPro" id="IPR036621">
    <property type="entry name" value="Anticodon-bd_dom_sf"/>
</dbReference>
<dbReference type="InterPro" id="IPR004499">
    <property type="entry name" value="Pro-tRNA-ligase_IIa_arc-type"/>
</dbReference>
<keyword evidence="1" id="KW-0472">Membrane</keyword>
<keyword evidence="1" id="KW-0812">Transmembrane</keyword>
<dbReference type="GO" id="GO:0006433">
    <property type="term" value="P:prolyl-tRNA aminoacylation"/>
    <property type="evidence" value="ECO:0007669"/>
    <property type="project" value="InterPro"/>
</dbReference>
<dbReference type="Pfam" id="PF03129">
    <property type="entry name" value="HGTP_anticodon"/>
    <property type="match status" value="1"/>
</dbReference>
<dbReference type="AlphaFoldDB" id="X1L5X4"/>
<gene>
    <name evidence="3" type="ORF">S03H2_71333</name>
</gene>
<evidence type="ECO:0000313" key="3">
    <source>
        <dbReference type="EMBL" id="GAI01296.1"/>
    </source>
</evidence>
<dbReference type="Gene3D" id="3.40.50.800">
    <property type="entry name" value="Anticodon-binding domain"/>
    <property type="match status" value="1"/>
</dbReference>
<protein>
    <recommendedName>
        <fullName evidence="2">Anticodon-binding domain-containing protein</fullName>
    </recommendedName>
</protein>
<sequence>WTTAYGPAMSRILVSVISTHGDNNGLIMPFCISPIQIVVVPIYTKKNKIKIMKYAREIKSKLKSYRCEIDKSEKRPGEKYYEWELKGVPFRLEIGEK</sequence>
<organism evidence="3">
    <name type="scientific">marine sediment metagenome</name>
    <dbReference type="NCBI Taxonomy" id="412755"/>
    <lineage>
        <taxon>unclassified sequences</taxon>
        <taxon>metagenomes</taxon>
        <taxon>ecological metagenomes</taxon>
    </lineage>
</organism>
<dbReference type="InterPro" id="IPR004154">
    <property type="entry name" value="Anticodon-bd"/>
</dbReference>